<organism evidence="2 5">
    <name type="scientific">Acidovorax delafieldii</name>
    <name type="common">Pseudomonas delafieldii</name>
    <dbReference type="NCBI Taxonomy" id="47920"/>
    <lineage>
        <taxon>Bacteria</taxon>
        <taxon>Pseudomonadati</taxon>
        <taxon>Pseudomonadota</taxon>
        <taxon>Betaproteobacteria</taxon>
        <taxon>Burkholderiales</taxon>
        <taxon>Comamonadaceae</taxon>
        <taxon>Acidovorax</taxon>
    </lineage>
</organism>
<dbReference type="AlphaFoldDB" id="A0AAJ2BYE7"/>
<evidence type="ECO:0000313" key="5">
    <source>
        <dbReference type="Proteomes" id="UP001253458"/>
    </source>
</evidence>
<name>A0AAJ2BYE7_ACIDE</name>
<dbReference type="InterPro" id="IPR005119">
    <property type="entry name" value="LysR_subst-bd"/>
</dbReference>
<protein>
    <recommendedName>
        <fullName evidence="1">LysR substrate-binding domain-containing protein</fullName>
    </recommendedName>
</protein>
<evidence type="ECO:0000259" key="1">
    <source>
        <dbReference type="Pfam" id="PF03466"/>
    </source>
</evidence>
<evidence type="ECO:0000313" key="2">
    <source>
        <dbReference type="EMBL" id="MDR6768208.1"/>
    </source>
</evidence>
<sequence>MGRNAQLLRAVTDGDLDFALAWGEQVPALRKEVIAKVPMAWVGPALPEVFPQLGTEVPLVVYEDACRFRTAAVTALDKARIPWVVTMTSPNLSGLWAGVSAGLGVSVRTPLGLPRTVCCLNRLEWKLPALPALTLALYQRAGPVSDLHAQLQQMFREEIQLAVEASSQRNTALQRQASRSYR</sequence>
<dbReference type="Gene3D" id="3.40.190.10">
    <property type="entry name" value="Periplasmic binding protein-like II"/>
    <property type="match status" value="2"/>
</dbReference>
<feature type="domain" description="LysR substrate-binding" evidence="1">
    <location>
        <begin position="4"/>
        <end position="157"/>
    </location>
</feature>
<evidence type="ECO:0000313" key="4">
    <source>
        <dbReference type="Proteomes" id="UP001249076"/>
    </source>
</evidence>
<dbReference type="Proteomes" id="UP001249076">
    <property type="component" value="Unassembled WGS sequence"/>
</dbReference>
<accession>A0AAJ2BYE7</accession>
<dbReference type="SUPFAM" id="SSF53850">
    <property type="entry name" value="Periplasmic binding protein-like II"/>
    <property type="match status" value="1"/>
</dbReference>
<dbReference type="Proteomes" id="UP001253458">
    <property type="component" value="Unassembled WGS sequence"/>
</dbReference>
<comment type="caution">
    <text evidence="2">The sequence shown here is derived from an EMBL/GenBank/DDBJ whole genome shotgun (WGS) entry which is preliminary data.</text>
</comment>
<evidence type="ECO:0000313" key="3">
    <source>
        <dbReference type="EMBL" id="MDR6837762.1"/>
    </source>
</evidence>
<dbReference type="EMBL" id="JAVDTS010000003">
    <property type="protein sequence ID" value="MDR6837762.1"/>
    <property type="molecule type" value="Genomic_DNA"/>
</dbReference>
<reference evidence="2 4" key="1">
    <citation type="submission" date="2023-07" db="EMBL/GenBank/DDBJ databases">
        <title>Sorghum-associated microbial communities from plants grown in Nebraska, USA.</title>
        <authorList>
            <person name="Schachtman D."/>
        </authorList>
    </citation>
    <scope>NUCLEOTIDE SEQUENCE</scope>
    <source>
        <strain evidence="3 4">BE105</strain>
        <strain evidence="2">BE69</strain>
    </source>
</reference>
<dbReference type="EMBL" id="JAVDTL010000005">
    <property type="protein sequence ID" value="MDR6768208.1"/>
    <property type="molecule type" value="Genomic_DNA"/>
</dbReference>
<dbReference type="Pfam" id="PF03466">
    <property type="entry name" value="LysR_substrate"/>
    <property type="match status" value="1"/>
</dbReference>
<proteinExistence type="predicted"/>
<keyword evidence="4" id="KW-1185">Reference proteome</keyword>
<gene>
    <name evidence="2" type="ORF">J2W88_003510</name>
    <name evidence="3" type="ORF">J2W93_002600</name>
</gene>